<reference evidence="2 3" key="1">
    <citation type="journal article" date="2015" name="Fungal Genet. Biol.">
        <title>Evolution of novel wood decay mechanisms in Agaricales revealed by the genome sequences of Fistulina hepatica and Cylindrobasidium torrendii.</title>
        <authorList>
            <person name="Floudas D."/>
            <person name="Held B.W."/>
            <person name="Riley R."/>
            <person name="Nagy L.G."/>
            <person name="Koehler G."/>
            <person name="Ransdell A.S."/>
            <person name="Younus H."/>
            <person name="Chow J."/>
            <person name="Chiniquy J."/>
            <person name="Lipzen A."/>
            <person name="Tritt A."/>
            <person name="Sun H."/>
            <person name="Haridas S."/>
            <person name="LaButti K."/>
            <person name="Ohm R.A."/>
            <person name="Kues U."/>
            <person name="Blanchette R.A."/>
            <person name="Grigoriev I.V."/>
            <person name="Minto R.E."/>
            <person name="Hibbett D.S."/>
        </authorList>
    </citation>
    <scope>NUCLEOTIDE SEQUENCE [LARGE SCALE GENOMIC DNA]</scope>
    <source>
        <strain evidence="2 3">ATCC 64428</strain>
    </source>
</reference>
<dbReference type="Gene3D" id="3.40.30.10">
    <property type="entry name" value="Glutaredoxin"/>
    <property type="match status" value="1"/>
</dbReference>
<dbReference type="SUPFAM" id="SSF52833">
    <property type="entry name" value="Thioredoxin-like"/>
    <property type="match status" value="1"/>
</dbReference>
<dbReference type="GO" id="GO:0000324">
    <property type="term" value="C:fungal-type vacuole"/>
    <property type="evidence" value="ECO:0007669"/>
    <property type="project" value="TreeGrafter"/>
</dbReference>
<dbReference type="NCBIfam" id="TIGR02180">
    <property type="entry name" value="GRX_euk"/>
    <property type="match status" value="1"/>
</dbReference>
<dbReference type="GO" id="GO:0005796">
    <property type="term" value="C:Golgi lumen"/>
    <property type="evidence" value="ECO:0007669"/>
    <property type="project" value="TreeGrafter"/>
</dbReference>
<dbReference type="InterPro" id="IPR014025">
    <property type="entry name" value="Glutaredoxin_subgr"/>
</dbReference>
<dbReference type="InterPro" id="IPR002109">
    <property type="entry name" value="Glutaredoxin"/>
</dbReference>
<name>A0A0D7A0H9_9AGAR</name>
<protein>
    <submittedName>
        <fullName evidence="2">Glutaredoxin</fullName>
    </submittedName>
</protein>
<dbReference type="GO" id="GO:0034599">
    <property type="term" value="P:cellular response to oxidative stress"/>
    <property type="evidence" value="ECO:0007669"/>
    <property type="project" value="TreeGrafter"/>
</dbReference>
<evidence type="ECO:0000259" key="1">
    <source>
        <dbReference type="Pfam" id="PF00462"/>
    </source>
</evidence>
<dbReference type="Proteomes" id="UP000054144">
    <property type="component" value="Unassembled WGS sequence"/>
</dbReference>
<sequence>GDPYFDWPTEVHELNTEYPVVVFSKTYCPYSKRTKALLSTMYELTPPPKIIEVDLRSDGAQLKQLLGRLTNHSTFPNILVQGKSVGGSDDLHALHYRGELTAILQAAGVTV</sequence>
<feature type="non-terminal residue" evidence="2">
    <location>
        <position position="111"/>
    </location>
</feature>
<dbReference type="GO" id="GO:0015038">
    <property type="term" value="F:glutathione disulfide oxidoreductase activity"/>
    <property type="evidence" value="ECO:0007669"/>
    <property type="project" value="TreeGrafter"/>
</dbReference>
<dbReference type="InterPro" id="IPR036249">
    <property type="entry name" value="Thioredoxin-like_sf"/>
</dbReference>
<dbReference type="PROSITE" id="PS51354">
    <property type="entry name" value="GLUTAREDOXIN_2"/>
    <property type="match status" value="1"/>
</dbReference>
<dbReference type="PRINTS" id="PR00160">
    <property type="entry name" value="GLUTAREDOXIN"/>
</dbReference>
<dbReference type="InterPro" id="IPR011899">
    <property type="entry name" value="Glutaredoxin_euk/vir"/>
</dbReference>
<dbReference type="AlphaFoldDB" id="A0A0D7A0H9"/>
<dbReference type="OrthoDB" id="423313at2759"/>
<proteinExistence type="predicted"/>
<dbReference type="Pfam" id="PF00462">
    <property type="entry name" value="Glutaredoxin"/>
    <property type="match status" value="1"/>
</dbReference>
<evidence type="ECO:0000313" key="2">
    <source>
        <dbReference type="EMBL" id="KIY44552.1"/>
    </source>
</evidence>
<feature type="non-terminal residue" evidence="2">
    <location>
        <position position="1"/>
    </location>
</feature>
<dbReference type="PANTHER" id="PTHR45694">
    <property type="entry name" value="GLUTAREDOXIN 2"/>
    <property type="match status" value="1"/>
</dbReference>
<gene>
    <name evidence="2" type="ORF">FISHEDRAFT_7015</name>
</gene>
<dbReference type="EMBL" id="KN882089">
    <property type="protein sequence ID" value="KIY44552.1"/>
    <property type="molecule type" value="Genomic_DNA"/>
</dbReference>
<organism evidence="2 3">
    <name type="scientific">Fistulina hepatica ATCC 64428</name>
    <dbReference type="NCBI Taxonomy" id="1128425"/>
    <lineage>
        <taxon>Eukaryota</taxon>
        <taxon>Fungi</taxon>
        <taxon>Dikarya</taxon>
        <taxon>Basidiomycota</taxon>
        <taxon>Agaricomycotina</taxon>
        <taxon>Agaricomycetes</taxon>
        <taxon>Agaricomycetidae</taxon>
        <taxon>Agaricales</taxon>
        <taxon>Fistulinaceae</taxon>
        <taxon>Fistulina</taxon>
    </lineage>
</organism>
<evidence type="ECO:0000313" key="3">
    <source>
        <dbReference type="Proteomes" id="UP000054144"/>
    </source>
</evidence>
<dbReference type="CDD" id="cd03419">
    <property type="entry name" value="GRX_GRXh_1_2_like"/>
    <property type="match status" value="1"/>
</dbReference>
<feature type="domain" description="Glutaredoxin" evidence="1">
    <location>
        <begin position="20"/>
        <end position="85"/>
    </location>
</feature>
<accession>A0A0D7A0H9</accession>
<keyword evidence="3" id="KW-1185">Reference proteome</keyword>
<dbReference type="PANTHER" id="PTHR45694:SF5">
    <property type="entry name" value="GLUTAREDOXIN 2"/>
    <property type="match status" value="1"/>
</dbReference>
<dbReference type="GO" id="GO:0005801">
    <property type="term" value="C:cis-Golgi network"/>
    <property type="evidence" value="ECO:0007669"/>
    <property type="project" value="TreeGrafter"/>
</dbReference>